<dbReference type="InterPro" id="IPR036567">
    <property type="entry name" value="RHF-like"/>
</dbReference>
<dbReference type="GO" id="GO:0045900">
    <property type="term" value="P:negative regulation of translational elongation"/>
    <property type="evidence" value="ECO:0007669"/>
    <property type="project" value="TreeGrafter"/>
</dbReference>
<accession>A0A371IPD3</accession>
<dbReference type="STRING" id="1871336.BBG48_01160"/>
<dbReference type="NCBIfam" id="TIGR00741">
    <property type="entry name" value="yfiA"/>
    <property type="match status" value="1"/>
</dbReference>
<dbReference type="Pfam" id="PF16321">
    <property type="entry name" value="Ribosom_S30AE_C"/>
    <property type="match status" value="1"/>
</dbReference>
<dbReference type="PANTHER" id="PTHR33231">
    <property type="entry name" value="30S RIBOSOMAL PROTEIN"/>
    <property type="match status" value="1"/>
</dbReference>
<dbReference type="CDD" id="cd00552">
    <property type="entry name" value="RaiA"/>
    <property type="match status" value="1"/>
</dbReference>
<dbReference type="InterPro" id="IPR038416">
    <property type="entry name" value="Ribosom_S30AE_C_sf"/>
</dbReference>
<comment type="subcellular location">
    <subcellularLocation>
        <location evidence="2">Cytoplasm</location>
    </subcellularLocation>
</comment>
<dbReference type="GO" id="GO:0022627">
    <property type="term" value="C:cytosolic small ribosomal subunit"/>
    <property type="evidence" value="ECO:0007669"/>
    <property type="project" value="TreeGrafter"/>
</dbReference>
<dbReference type="InterPro" id="IPR003489">
    <property type="entry name" value="RHF/RaiA"/>
</dbReference>
<dbReference type="PANTHER" id="PTHR33231:SF1">
    <property type="entry name" value="30S RIBOSOMAL PROTEIN"/>
    <property type="match status" value="1"/>
</dbReference>
<dbReference type="HAMAP" id="MF_00839">
    <property type="entry name" value="HPF"/>
    <property type="match status" value="1"/>
</dbReference>
<dbReference type="Pfam" id="PF02482">
    <property type="entry name" value="Ribosomal_S30AE"/>
    <property type="match status" value="1"/>
</dbReference>
<keyword evidence="2" id="KW-0963">Cytoplasm</keyword>
<dbReference type="Gene3D" id="3.30.505.50">
    <property type="entry name" value="Sigma 54 modulation/S30EA ribosomal protein, C-terminal domain"/>
    <property type="match status" value="1"/>
</dbReference>
<reference evidence="4 6" key="1">
    <citation type="journal article" date="2016" name="Genome Announc.">
        <title>Draft Genome Sequence of Criibacterium bergeronii gen. nov., sp. nov., Strain CCRI-22567T, Isolated from a Vaginal Sample from a Woman with Bacterial Vaginosis.</title>
        <authorList>
            <person name="Maheux A.F."/>
            <person name="Berube E."/>
            <person name="Boudreau D.K."/>
            <person name="Raymond F."/>
            <person name="Corbeil J."/>
            <person name="Roy P.H."/>
            <person name="Boissinot M."/>
            <person name="Omar R.F."/>
        </authorList>
    </citation>
    <scope>NUCLEOTIDE SEQUENCE [LARGE SCALE GENOMIC DNA]</scope>
    <source>
        <strain evidence="4 6">CCRI-22567</strain>
    </source>
</reference>
<dbReference type="AlphaFoldDB" id="A0A371IPD3"/>
<reference evidence="5 7" key="3">
    <citation type="submission" date="2019-07" db="EMBL/GenBank/DDBJ databases">
        <title>Criibacterium bergeronii gen. nov., sp. nov. isolated from human clinical samples.</title>
        <authorList>
            <person name="Maheux A.F."/>
            <person name="Boudreau D.K."/>
            <person name="Berube E."/>
            <person name="Brodeur S."/>
            <person name="Bernard K.A."/>
            <person name="Abed J.Y."/>
            <person name="Ducrey E."/>
            <person name="Guay E.F."/>
            <person name="Raymond F."/>
            <person name="Corbeil J."/>
            <person name="Domingo M.-C."/>
            <person name="Roy P.H."/>
            <person name="Boissinot M."/>
            <person name="Tocheva E.I."/>
            <person name="Omar R.F."/>
        </authorList>
    </citation>
    <scope>NUCLEOTIDE SEQUENCE [LARGE SCALE GENOMIC DNA]</scope>
    <source>
        <strain evidence="5 7">CCRI-24246</strain>
    </source>
</reference>
<dbReference type="EMBL" id="MBEW02000001">
    <property type="protein sequence ID" value="RDY22300.1"/>
    <property type="molecule type" value="Genomic_DNA"/>
</dbReference>
<evidence type="ECO:0000313" key="6">
    <source>
        <dbReference type="Proteomes" id="UP000093352"/>
    </source>
</evidence>
<dbReference type="Proteomes" id="UP000093352">
    <property type="component" value="Unassembled WGS sequence"/>
</dbReference>
<evidence type="ECO:0000313" key="7">
    <source>
        <dbReference type="Proteomes" id="UP000319424"/>
    </source>
</evidence>
<proteinExistence type="inferred from homology"/>
<feature type="domain" description="Sigma 54 modulation/S30EA ribosomal protein C-terminal" evidence="3">
    <location>
        <begin position="118"/>
        <end position="173"/>
    </location>
</feature>
<dbReference type="Gene3D" id="3.30.160.100">
    <property type="entry name" value="Ribosome hibernation promotion factor-like"/>
    <property type="match status" value="1"/>
</dbReference>
<protein>
    <recommendedName>
        <fullName evidence="2">Ribosome hibernation promoting factor</fullName>
        <shortName evidence="2">HPF</shortName>
    </recommendedName>
</protein>
<reference evidence="4" key="2">
    <citation type="submission" date="2018-07" db="EMBL/GenBank/DDBJ databases">
        <authorList>
            <person name="Quirk P.G."/>
            <person name="Krulwich T.A."/>
        </authorList>
    </citation>
    <scope>NUCLEOTIDE SEQUENCE</scope>
    <source>
        <strain evidence="4">CCRI-22567</strain>
    </source>
</reference>
<dbReference type="RefSeq" id="WP_068911696.1">
    <property type="nucleotide sequence ID" value="NZ_MBEW02000001.1"/>
</dbReference>
<evidence type="ECO:0000259" key="3">
    <source>
        <dbReference type="Pfam" id="PF16321"/>
    </source>
</evidence>
<evidence type="ECO:0000313" key="5">
    <source>
        <dbReference type="EMBL" id="TRW28795.1"/>
    </source>
</evidence>
<comment type="function">
    <text evidence="2">Required for dimerization of active 70S ribosomes into 100S ribosomes in stationary phase; 100S ribosomes are translationally inactive and sometimes present during exponential growth.</text>
</comment>
<organism evidence="4 6">
    <name type="scientific">Criibacterium bergeronii</name>
    <dbReference type="NCBI Taxonomy" id="1871336"/>
    <lineage>
        <taxon>Bacteria</taxon>
        <taxon>Bacillati</taxon>
        <taxon>Bacillota</taxon>
        <taxon>Clostridia</taxon>
        <taxon>Peptostreptococcales</taxon>
        <taxon>Filifactoraceae</taxon>
        <taxon>Criibacterium</taxon>
    </lineage>
</organism>
<comment type="caution">
    <text evidence="4">The sequence shown here is derived from an EMBL/GenBank/DDBJ whole genome shotgun (WGS) entry which is preliminary data.</text>
</comment>
<comment type="similarity">
    <text evidence="2">Belongs to the HPF/YfiA ribosome-associated protein family. Long HPF subfamily.</text>
</comment>
<comment type="subunit">
    <text evidence="2">Interacts with 100S ribosomes.</text>
</comment>
<dbReference type="InterPro" id="IPR050574">
    <property type="entry name" value="HPF/YfiA_ribosome-assoc"/>
</dbReference>
<dbReference type="SUPFAM" id="SSF69754">
    <property type="entry name" value="Ribosome binding protein Y (YfiA homologue)"/>
    <property type="match status" value="1"/>
</dbReference>
<keyword evidence="6" id="KW-1185">Reference proteome</keyword>
<dbReference type="EMBL" id="VJXW01000001">
    <property type="protein sequence ID" value="TRW28795.1"/>
    <property type="molecule type" value="Genomic_DNA"/>
</dbReference>
<evidence type="ECO:0000256" key="2">
    <source>
        <dbReference type="HAMAP-Rule" id="MF_00839"/>
    </source>
</evidence>
<dbReference type="InterPro" id="IPR032528">
    <property type="entry name" value="Ribosom_S30AE_C"/>
</dbReference>
<sequence length="178" mass="20722">MKIILSAKQIKLSDKQKEVITKKLERLDKYFQNDVIVRATVSSKKNHSSIEVTIPVNKAVMRAEASDYDMYSSVDEVVSKLAKQLRKYKTRLQDKGNETIRFENVENFDEFALPESMEESKIVKRKSFDYLHMTEEEAIMQMDLVGHNFFIFKNPDDNKVNVVYRRNDGGFGIIEQAD</sequence>
<dbReference type="InterPro" id="IPR034694">
    <property type="entry name" value="HPF_long/plastid"/>
</dbReference>
<dbReference type="OrthoDB" id="9794975at2"/>
<name>A0A371IPD3_9FIRM</name>
<dbReference type="Proteomes" id="UP000319424">
    <property type="component" value="Unassembled WGS sequence"/>
</dbReference>
<gene>
    <name evidence="4" type="primary">raiA</name>
    <name evidence="2" type="synonym">hpf</name>
    <name evidence="4" type="ORF">BBG48_000885</name>
    <name evidence="5" type="ORF">FL857_01570</name>
</gene>
<evidence type="ECO:0000313" key="4">
    <source>
        <dbReference type="EMBL" id="RDY22300.1"/>
    </source>
</evidence>
<evidence type="ECO:0000256" key="1">
    <source>
        <dbReference type="ARBA" id="ARBA00022845"/>
    </source>
</evidence>
<dbReference type="GO" id="GO:0043024">
    <property type="term" value="F:ribosomal small subunit binding"/>
    <property type="evidence" value="ECO:0007669"/>
    <property type="project" value="TreeGrafter"/>
</dbReference>
<keyword evidence="1 2" id="KW-0810">Translation regulation</keyword>